<evidence type="ECO:0000256" key="2">
    <source>
        <dbReference type="ARBA" id="ARBA00022803"/>
    </source>
</evidence>
<keyword evidence="1" id="KW-0677">Repeat</keyword>
<accession>A0A0V1PTB4</accession>
<keyword evidence="2" id="KW-0802">TPR repeat</keyword>
<dbReference type="GeneID" id="26841863"/>
<protein>
    <recommendedName>
        <fullName evidence="4">Tetratricopeptide SHNi-TPR domain-containing protein</fullName>
    </recommendedName>
</protein>
<feature type="domain" description="Tetratricopeptide SHNi-TPR" evidence="4">
    <location>
        <begin position="217"/>
        <end position="254"/>
    </location>
</feature>
<proteinExistence type="predicted"/>
<name>A0A0V1PTB4_9ASCO</name>
<evidence type="ECO:0000256" key="1">
    <source>
        <dbReference type="ARBA" id="ARBA00022737"/>
    </source>
</evidence>
<sequence length="402" mass="45660">MVRKKKVILRYKLEYRSELNMAYSDGINELVAEGAKLYAAKEFDDASEKYAEACENYSNEHGEEDADLLLLYGKSLFQSAVLKSEVFGGTATNEEKEEKEDESKEKEEQEDDGNFQFCDDAPLAEEEDDENSGVAAEEEEEERESGNDADKDEEAPQEEEEQSDFEVAWEILDLTRSLFEKKLENVQKQGENLKSPYLSKDNEETDNEFIILTKKLSETYDLLGEVSLEAENFAQSAIDLQNCLDLRLKLYNPENSSLISESHYKLSLALEFCVDDPELRSKACEQMRLAIESVKDRNSKEKDPAKRKDNDDLVQDLEVRYQELERDPTEDLKNEQMNIIKGILGAPSDDGDDKSPVANLVNDLSSIVKKKPEKPAVNDLTSMVKKRKSSSKTGESSKKSKK</sequence>
<evidence type="ECO:0000313" key="6">
    <source>
        <dbReference type="Proteomes" id="UP000054251"/>
    </source>
</evidence>
<comment type="caution">
    <text evidence="5">The sequence shown here is derived from an EMBL/GenBank/DDBJ whole genome shotgun (WGS) entry which is preliminary data.</text>
</comment>
<dbReference type="RefSeq" id="XP_015465497.1">
    <property type="nucleotide sequence ID" value="XM_015613683.1"/>
</dbReference>
<dbReference type="GO" id="GO:0005654">
    <property type="term" value="C:nucleoplasm"/>
    <property type="evidence" value="ECO:0007669"/>
    <property type="project" value="TreeGrafter"/>
</dbReference>
<dbReference type="GO" id="GO:0042393">
    <property type="term" value="F:histone binding"/>
    <property type="evidence" value="ECO:0007669"/>
    <property type="project" value="TreeGrafter"/>
</dbReference>
<dbReference type="Pfam" id="PF10516">
    <property type="entry name" value="SHNi-TPR"/>
    <property type="match status" value="1"/>
</dbReference>
<dbReference type="OrthoDB" id="5587616at2759"/>
<feature type="region of interest" description="Disordered" evidence="3">
    <location>
        <begin position="371"/>
        <end position="402"/>
    </location>
</feature>
<dbReference type="PANTHER" id="PTHR15081">
    <property type="entry name" value="NUCLEAR AUTOANTIGENIC SPERM PROTEIN NASP -RELATED"/>
    <property type="match status" value="1"/>
</dbReference>
<feature type="compositionally biased region" description="Acidic residues" evidence="3">
    <location>
        <begin position="150"/>
        <end position="164"/>
    </location>
</feature>
<dbReference type="AlphaFoldDB" id="A0A0V1PTB4"/>
<dbReference type="InterPro" id="IPR051730">
    <property type="entry name" value="NASP-like"/>
</dbReference>
<gene>
    <name evidence="5" type="ORF">AC631_04854</name>
</gene>
<dbReference type="InterPro" id="IPR019544">
    <property type="entry name" value="Tetratricopeptide_SHNi-TPR_dom"/>
</dbReference>
<feature type="region of interest" description="Disordered" evidence="3">
    <location>
        <begin position="88"/>
        <end position="165"/>
    </location>
</feature>
<feature type="compositionally biased region" description="Basic and acidic residues" evidence="3">
    <location>
        <begin position="93"/>
        <end position="107"/>
    </location>
</feature>
<dbReference type="InterPro" id="IPR011990">
    <property type="entry name" value="TPR-like_helical_dom_sf"/>
</dbReference>
<dbReference type="GO" id="GO:0034080">
    <property type="term" value="P:CENP-A containing chromatin assembly"/>
    <property type="evidence" value="ECO:0007669"/>
    <property type="project" value="TreeGrafter"/>
</dbReference>
<dbReference type="PANTHER" id="PTHR15081:SF1">
    <property type="entry name" value="NUCLEAR AUTOANTIGENIC SPERM PROTEIN"/>
    <property type="match status" value="1"/>
</dbReference>
<feature type="compositionally biased region" description="Acidic residues" evidence="3">
    <location>
        <begin position="122"/>
        <end position="143"/>
    </location>
</feature>
<dbReference type="GO" id="GO:0006335">
    <property type="term" value="P:DNA replication-dependent chromatin assembly"/>
    <property type="evidence" value="ECO:0007669"/>
    <property type="project" value="TreeGrafter"/>
</dbReference>
<dbReference type="Proteomes" id="UP000054251">
    <property type="component" value="Unassembled WGS sequence"/>
</dbReference>
<evidence type="ECO:0000259" key="4">
    <source>
        <dbReference type="Pfam" id="PF10516"/>
    </source>
</evidence>
<organism evidence="5 6">
    <name type="scientific">Debaryomyces fabryi</name>
    <dbReference type="NCBI Taxonomy" id="58627"/>
    <lineage>
        <taxon>Eukaryota</taxon>
        <taxon>Fungi</taxon>
        <taxon>Dikarya</taxon>
        <taxon>Ascomycota</taxon>
        <taxon>Saccharomycotina</taxon>
        <taxon>Pichiomycetes</taxon>
        <taxon>Debaryomycetaceae</taxon>
        <taxon>Debaryomyces</taxon>
    </lineage>
</organism>
<evidence type="ECO:0000256" key="3">
    <source>
        <dbReference type="SAM" id="MobiDB-lite"/>
    </source>
</evidence>
<evidence type="ECO:0000313" key="5">
    <source>
        <dbReference type="EMBL" id="KRZ99394.1"/>
    </source>
</evidence>
<dbReference type="EMBL" id="LMYN01000147">
    <property type="protein sequence ID" value="KRZ99394.1"/>
    <property type="molecule type" value="Genomic_DNA"/>
</dbReference>
<keyword evidence="6" id="KW-1185">Reference proteome</keyword>
<reference evidence="5 6" key="1">
    <citation type="submission" date="2015-11" db="EMBL/GenBank/DDBJ databases">
        <title>The genome of Debaryomyces fabryi.</title>
        <authorList>
            <person name="Tafer H."/>
            <person name="Lopandic K."/>
        </authorList>
    </citation>
    <scope>NUCLEOTIDE SEQUENCE [LARGE SCALE GENOMIC DNA]</scope>
    <source>
        <strain evidence="5 6">CBS 789</strain>
    </source>
</reference>
<dbReference type="Gene3D" id="1.25.40.10">
    <property type="entry name" value="Tetratricopeptide repeat domain"/>
    <property type="match status" value="1"/>
</dbReference>